<comment type="caution">
    <text evidence="2">The sequence shown here is derived from an EMBL/GenBank/DDBJ whole genome shotgun (WGS) entry which is preliminary data.</text>
</comment>
<dbReference type="VEuPathDB" id="FungiDB:CH63R_12374"/>
<dbReference type="SUPFAM" id="SSF101908">
    <property type="entry name" value="Putative isomerase YbhE"/>
    <property type="match status" value="1"/>
</dbReference>
<dbReference type="Proteomes" id="UP000092177">
    <property type="component" value="Chromosome 9"/>
</dbReference>
<sequence>MKSLLILGLATLSLCTPTPSNSSPVDPKDQEIGKRAGAGSLTTGYWSCTIPNGAVYTRGQDVLNECGSGFKKQYFVINPRDNLLSCFTHDSVENVLNVCGSTGFVKRYRLRKPADKIEACSVPSDFVFSSVRSTLNVCSTNGFAPIYTLRKPADKIEACSVPSGFTFSSTRKTLNVCNSNGFATIYYLRTPSVGLKACSVPRGWGSSSSERVLGVCSPTEFATQYTLKKL</sequence>
<dbReference type="AlphaFoldDB" id="A0A1B7XU05"/>
<accession>A0A1B7XU05</accession>
<evidence type="ECO:0000256" key="1">
    <source>
        <dbReference type="SAM" id="SignalP"/>
    </source>
</evidence>
<keyword evidence="3" id="KW-1185">Reference proteome</keyword>
<reference evidence="3" key="1">
    <citation type="journal article" date="2017" name="BMC Genomics">
        <title>Gapless genome assembly of Colletotrichum higginsianum reveals chromosome structure and association of transposable elements with secondary metabolite gene clusters.</title>
        <authorList>
            <person name="Dallery J.-F."/>
            <person name="Lapalu N."/>
            <person name="Zampounis A."/>
            <person name="Pigne S."/>
            <person name="Luyten I."/>
            <person name="Amselem J."/>
            <person name="Wittenberg A.H.J."/>
            <person name="Zhou S."/>
            <person name="de Queiroz M.V."/>
            <person name="Robin G.P."/>
            <person name="Auger A."/>
            <person name="Hainaut M."/>
            <person name="Henrissat B."/>
            <person name="Kim K.-T."/>
            <person name="Lee Y.-H."/>
            <person name="Lespinet O."/>
            <person name="Schwartz D.C."/>
            <person name="Thon M.R."/>
            <person name="O'Connell R.J."/>
        </authorList>
    </citation>
    <scope>NUCLEOTIDE SEQUENCE [LARGE SCALE GENOMIC DNA]</scope>
    <source>
        <strain evidence="3">IMI 349063</strain>
    </source>
</reference>
<gene>
    <name evidence="2" type="ORF">CH63R_12374</name>
</gene>
<dbReference type="KEGG" id="chig:CH63R_12374"/>
<protein>
    <submittedName>
        <fullName evidence="2">Uncharacterized protein</fullName>
    </submittedName>
</protein>
<feature type="signal peptide" evidence="1">
    <location>
        <begin position="1"/>
        <end position="22"/>
    </location>
</feature>
<organism evidence="2 3">
    <name type="scientific">Colletotrichum higginsianum (strain IMI 349063)</name>
    <name type="common">Crucifer anthracnose fungus</name>
    <dbReference type="NCBI Taxonomy" id="759273"/>
    <lineage>
        <taxon>Eukaryota</taxon>
        <taxon>Fungi</taxon>
        <taxon>Dikarya</taxon>
        <taxon>Ascomycota</taxon>
        <taxon>Pezizomycotina</taxon>
        <taxon>Sordariomycetes</taxon>
        <taxon>Hypocreomycetidae</taxon>
        <taxon>Glomerellales</taxon>
        <taxon>Glomerellaceae</taxon>
        <taxon>Colletotrichum</taxon>
        <taxon>Colletotrichum destructivum species complex</taxon>
    </lineage>
</organism>
<evidence type="ECO:0000313" key="2">
    <source>
        <dbReference type="EMBL" id="OBR03247.1"/>
    </source>
</evidence>
<dbReference type="RefSeq" id="XP_018151765.1">
    <property type="nucleotide sequence ID" value="XM_018307348.1"/>
</dbReference>
<dbReference type="GeneID" id="28871455"/>
<feature type="chain" id="PRO_5008601055" evidence="1">
    <location>
        <begin position="23"/>
        <end position="230"/>
    </location>
</feature>
<proteinExistence type="predicted"/>
<dbReference type="OrthoDB" id="5365869at2759"/>
<keyword evidence="1" id="KW-0732">Signal</keyword>
<dbReference type="EMBL" id="LTAN01000009">
    <property type="protein sequence ID" value="OBR03247.1"/>
    <property type="molecule type" value="Genomic_DNA"/>
</dbReference>
<name>A0A1B7XU05_COLHI</name>
<evidence type="ECO:0000313" key="3">
    <source>
        <dbReference type="Proteomes" id="UP000092177"/>
    </source>
</evidence>